<evidence type="ECO:0000313" key="3">
    <source>
        <dbReference type="EMBL" id="CAA0837320.1"/>
    </source>
</evidence>
<dbReference type="InterPro" id="IPR013187">
    <property type="entry name" value="F-box-assoc_dom_typ3"/>
</dbReference>
<protein>
    <recommendedName>
        <fullName evidence="5">F-box domain-containing protein</fullName>
    </recommendedName>
</protein>
<reference evidence="3" key="1">
    <citation type="submission" date="2019-12" db="EMBL/GenBank/DDBJ databases">
        <authorList>
            <person name="Scholes J."/>
        </authorList>
    </citation>
    <scope>NUCLEOTIDE SEQUENCE</scope>
</reference>
<dbReference type="Pfam" id="PF00646">
    <property type="entry name" value="F-box"/>
    <property type="match status" value="1"/>
</dbReference>
<dbReference type="AlphaFoldDB" id="A0A9N7NW33"/>
<comment type="caution">
    <text evidence="3">The sequence shown here is derived from an EMBL/GenBank/DDBJ whole genome shotgun (WGS) entry which is preliminary data.</text>
</comment>
<feature type="domain" description="F-box" evidence="1">
    <location>
        <begin position="12"/>
        <end position="46"/>
    </location>
</feature>
<dbReference type="SUPFAM" id="SSF81383">
    <property type="entry name" value="F-box domain"/>
    <property type="match status" value="1"/>
</dbReference>
<evidence type="ECO:0000259" key="1">
    <source>
        <dbReference type="Pfam" id="PF00646"/>
    </source>
</evidence>
<dbReference type="OrthoDB" id="605328at2759"/>
<organism evidence="3 4">
    <name type="scientific">Striga hermonthica</name>
    <name type="common">Purple witchweed</name>
    <name type="synonym">Buchnera hermonthica</name>
    <dbReference type="NCBI Taxonomy" id="68872"/>
    <lineage>
        <taxon>Eukaryota</taxon>
        <taxon>Viridiplantae</taxon>
        <taxon>Streptophyta</taxon>
        <taxon>Embryophyta</taxon>
        <taxon>Tracheophyta</taxon>
        <taxon>Spermatophyta</taxon>
        <taxon>Magnoliopsida</taxon>
        <taxon>eudicotyledons</taxon>
        <taxon>Gunneridae</taxon>
        <taxon>Pentapetalae</taxon>
        <taxon>asterids</taxon>
        <taxon>lamiids</taxon>
        <taxon>Lamiales</taxon>
        <taxon>Orobanchaceae</taxon>
        <taxon>Buchnereae</taxon>
        <taxon>Striga</taxon>
    </lineage>
</organism>
<dbReference type="NCBIfam" id="TIGR01640">
    <property type="entry name" value="F_box_assoc_1"/>
    <property type="match status" value="1"/>
</dbReference>
<dbReference type="Proteomes" id="UP001153555">
    <property type="component" value="Unassembled WGS sequence"/>
</dbReference>
<keyword evidence="4" id="KW-1185">Reference proteome</keyword>
<accession>A0A9N7NW33</accession>
<evidence type="ECO:0008006" key="5">
    <source>
        <dbReference type="Google" id="ProtNLM"/>
    </source>
</evidence>
<dbReference type="Pfam" id="PF08268">
    <property type="entry name" value="FBA_3"/>
    <property type="match status" value="1"/>
</dbReference>
<gene>
    <name evidence="3" type="ORF">SHERM_04301</name>
</gene>
<name>A0A9N7NW33_STRHE</name>
<dbReference type="PANTHER" id="PTHR35546">
    <property type="entry name" value="F-BOX PROTEIN INTERACTION DOMAIN PROTEIN-RELATED"/>
    <property type="match status" value="1"/>
</dbReference>
<dbReference type="InterPro" id="IPR055290">
    <property type="entry name" value="At3g26010-like"/>
</dbReference>
<proteinExistence type="predicted"/>
<evidence type="ECO:0000313" key="4">
    <source>
        <dbReference type="Proteomes" id="UP001153555"/>
    </source>
</evidence>
<dbReference type="InterPro" id="IPR001810">
    <property type="entry name" value="F-box_dom"/>
</dbReference>
<dbReference type="PANTHER" id="PTHR35546:SF130">
    <property type="entry name" value="EXPRESSED PROTEIN"/>
    <property type="match status" value="1"/>
</dbReference>
<dbReference type="EMBL" id="CACSLK010030184">
    <property type="protein sequence ID" value="CAA0837320.1"/>
    <property type="molecule type" value="Genomic_DNA"/>
</dbReference>
<feature type="domain" description="F-box associated beta-propeller type 3" evidence="2">
    <location>
        <begin position="101"/>
        <end position="264"/>
    </location>
</feature>
<evidence type="ECO:0000259" key="2">
    <source>
        <dbReference type="Pfam" id="PF08268"/>
    </source>
</evidence>
<dbReference type="InterPro" id="IPR017451">
    <property type="entry name" value="F-box-assoc_interact_dom"/>
</dbReference>
<sequence>MKKSAEIIASNEDLLTRILLPLPIKSLFRFKCVSTQWLGLISSHYFSKSHALQNPNPSTSGLILHHYPQLTLISLTENRHFGQSFGPLPVFDFLKVPPCFTYVTILSSCNGLLLCLLAAPPQNNVDLIYVVCNPTTKKSNPLPRLENLAKKPIVNMDLAFNPRDSPNYKVICIRHCSPPVGPDFEIQVFLSETGSWKTCKGPFLSFRAGMLFQGGVYWNKRVHYFDSEDDDSLYFDVESETVNSLQMPPVQSEVVTTKRSWYMGESGGYLHLVDIETNVTRDSSIVIYELLDDGSGWVMLFRVGLSALQSTFPEMVQYIDACSVLEGIYEGFKVGRYYTCSVLGLVRKEGGRGLELILSVPNRIGCYDPATGAWRVAAYFADDRDRWGYNWHNVVCHADTLSPV</sequence>
<dbReference type="InterPro" id="IPR036047">
    <property type="entry name" value="F-box-like_dom_sf"/>
</dbReference>